<evidence type="ECO:0000313" key="1">
    <source>
        <dbReference type="EMBL" id="NBL64840.1"/>
    </source>
</evidence>
<keyword evidence="2" id="KW-1185">Reference proteome</keyword>
<dbReference type="Gene3D" id="3.90.550.10">
    <property type="entry name" value="Spore Coat Polysaccharide Biosynthesis Protein SpsA, Chain A"/>
    <property type="match status" value="1"/>
</dbReference>
<proteinExistence type="predicted"/>
<protein>
    <submittedName>
        <fullName evidence="1">NTP transferase domain-containing protein</fullName>
    </submittedName>
</protein>
<sequence length="232" mass="26043">MKVLVIIPARGGSKGVPGKNIKVLGDKPLVIHAIDCAKKSNKVSEIVVTTDSDAVIDVVKNQGITVLKRPENLAQDDSNVVTAVNHCIETLENSYDLIVLLQPTSPFRTEKDLDAIIEMFENDADLEGVVSVAKVEEPHPARMYHKSEENYLSSYAKDEESKRRQDLDILFHRNGCFYAVTTAVFLKQKSLMPEHKKAYIMDADWVVNIDKPRDFAIATLLYQDWIKFVGNV</sequence>
<dbReference type="SUPFAM" id="SSF53448">
    <property type="entry name" value="Nucleotide-diphospho-sugar transferases"/>
    <property type="match status" value="1"/>
</dbReference>
<organism evidence="1 2">
    <name type="scientific">Flavobacterium ichthyis</name>
    <dbReference type="NCBI Taxonomy" id="2698827"/>
    <lineage>
        <taxon>Bacteria</taxon>
        <taxon>Pseudomonadati</taxon>
        <taxon>Bacteroidota</taxon>
        <taxon>Flavobacteriia</taxon>
        <taxon>Flavobacteriales</taxon>
        <taxon>Flavobacteriaceae</taxon>
        <taxon>Flavobacterium</taxon>
    </lineage>
</organism>
<dbReference type="CDD" id="cd02513">
    <property type="entry name" value="CMP-NeuAc_Synthase"/>
    <property type="match status" value="1"/>
</dbReference>
<reference evidence="2" key="1">
    <citation type="submission" date="2020-01" db="EMBL/GenBank/DDBJ databases">
        <title>Sphingomonas sp. strain CSW-10.</title>
        <authorList>
            <person name="Chen W.-M."/>
        </authorList>
    </citation>
    <scope>NUCLEOTIDE SEQUENCE [LARGE SCALE GENOMIC DNA]</scope>
    <source>
        <strain evidence="2">NST-5</strain>
    </source>
</reference>
<name>A0ABW9Z7K6_9FLAO</name>
<dbReference type="RefSeq" id="WP_166536668.1">
    <property type="nucleotide sequence ID" value="NZ_JAABLM010000006.1"/>
</dbReference>
<dbReference type="EMBL" id="JAABLM010000006">
    <property type="protein sequence ID" value="NBL64840.1"/>
    <property type="molecule type" value="Genomic_DNA"/>
</dbReference>
<dbReference type="InterPro" id="IPR029044">
    <property type="entry name" value="Nucleotide-diphossugar_trans"/>
</dbReference>
<dbReference type="InterPro" id="IPR003329">
    <property type="entry name" value="Cytidylyl_trans"/>
</dbReference>
<dbReference type="InterPro" id="IPR050793">
    <property type="entry name" value="CMP-NeuNAc_synthase"/>
</dbReference>
<evidence type="ECO:0000313" key="2">
    <source>
        <dbReference type="Proteomes" id="UP000798602"/>
    </source>
</evidence>
<dbReference type="Proteomes" id="UP000798602">
    <property type="component" value="Unassembled WGS sequence"/>
</dbReference>
<dbReference type="PANTHER" id="PTHR21485:SF6">
    <property type="entry name" value="N-ACYLNEURAMINATE CYTIDYLYLTRANSFERASE-RELATED"/>
    <property type="match status" value="1"/>
</dbReference>
<gene>
    <name evidence="1" type="ORF">GV828_06455</name>
</gene>
<comment type="caution">
    <text evidence="1">The sequence shown here is derived from an EMBL/GenBank/DDBJ whole genome shotgun (WGS) entry which is preliminary data.</text>
</comment>
<keyword evidence="1" id="KW-0808">Transferase</keyword>
<dbReference type="Pfam" id="PF02348">
    <property type="entry name" value="CTP_transf_3"/>
    <property type="match status" value="1"/>
</dbReference>
<dbReference type="GO" id="GO:0016740">
    <property type="term" value="F:transferase activity"/>
    <property type="evidence" value="ECO:0007669"/>
    <property type="project" value="UniProtKB-KW"/>
</dbReference>
<accession>A0ABW9Z7K6</accession>
<dbReference type="PANTHER" id="PTHR21485">
    <property type="entry name" value="HAD SUPERFAMILY MEMBERS CMAS AND KDSC"/>
    <property type="match status" value="1"/>
</dbReference>